<evidence type="ECO:0000313" key="3">
    <source>
        <dbReference type="Proteomes" id="UP000694865"/>
    </source>
</evidence>
<evidence type="ECO:0000256" key="2">
    <source>
        <dbReference type="SAM" id="Phobius"/>
    </source>
</evidence>
<dbReference type="GeneID" id="102806114"/>
<proteinExistence type="predicted"/>
<feature type="transmembrane region" description="Helical" evidence="2">
    <location>
        <begin position="6"/>
        <end position="25"/>
    </location>
</feature>
<dbReference type="RefSeq" id="XP_006823207.1">
    <property type="nucleotide sequence ID" value="XM_006823144.1"/>
</dbReference>
<accession>A0ABM0MT66</accession>
<evidence type="ECO:0000256" key="1">
    <source>
        <dbReference type="SAM" id="MobiDB-lite"/>
    </source>
</evidence>
<evidence type="ECO:0000313" key="4">
    <source>
        <dbReference type="RefSeq" id="XP_006823207.1"/>
    </source>
</evidence>
<keyword evidence="3" id="KW-1185">Reference proteome</keyword>
<reference evidence="4" key="1">
    <citation type="submission" date="2025-08" db="UniProtKB">
        <authorList>
            <consortium name="RefSeq"/>
        </authorList>
    </citation>
    <scope>IDENTIFICATION</scope>
    <source>
        <tissue evidence="4">Testes</tissue>
    </source>
</reference>
<dbReference type="Proteomes" id="UP000694865">
    <property type="component" value="Unplaced"/>
</dbReference>
<sequence>MLIVFSAVGAMVAISVICSVIGVFVRKFCSRSCPASIHCNTNNGNCDLPPSYNDCVDSGIIVESGHGHDDDLNTCSESVEEPPPTYDSVTKQTSTTIIHGLHNIMNEMQPAAGS</sequence>
<name>A0ABM0MT66_SACKO</name>
<protein>
    <submittedName>
        <fullName evidence="4">Uncharacterized protein LOC102806114</fullName>
    </submittedName>
</protein>
<feature type="region of interest" description="Disordered" evidence="1">
    <location>
        <begin position="71"/>
        <end position="90"/>
    </location>
</feature>
<organism evidence="3 4">
    <name type="scientific">Saccoglossus kowalevskii</name>
    <name type="common">Acorn worm</name>
    <dbReference type="NCBI Taxonomy" id="10224"/>
    <lineage>
        <taxon>Eukaryota</taxon>
        <taxon>Metazoa</taxon>
        <taxon>Hemichordata</taxon>
        <taxon>Enteropneusta</taxon>
        <taxon>Harrimaniidae</taxon>
        <taxon>Saccoglossus</taxon>
    </lineage>
</organism>
<keyword evidence="2" id="KW-0812">Transmembrane</keyword>
<keyword evidence="2" id="KW-1133">Transmembrane helix</keyword>
<gene>
    <name evidence="4" type="primary">LOC102806114</name>
</gene>
<keyword evidence="2" id="KW-0472">Membrane</keyword>